<name>A0ABW3NPI5_9FLAO</name>
<dbReference type="InterPro" id="IPR025857">
    <property type="entry name" value="MacB_PCD"/>
</dbReference>
<feature type="domain" description="MacB-like periplasmic core" evidence="9">
    <location>
        <begin position="21"/>
        <end position="249"/>
    </location>
</feature>
<reference evidence="11" key="1">
    <citation type="journal article" date="2019" name="Int. J. Syst. Evol. Microbiol.">
        <title>The Global Catalogue of Microorganisms (GCM) 10K type strain sequencing project: providing services to taxonomists for standard genome sequencing and annotation.</title>
        <authorList>
            <consortium name="The Broad Institute Genomics Platform"/>
            <consortium name="The Broad Institute Genome Sequencing Center for Infectious Disease"/>
            <person name="Wu L."/>
            <person name="Ma J."/>
        </authorList>
    </citation>
    <scope>NUCLEOTIDE SEQUENCE [LARGE SCALE GENOMIC DNA]</scope>
    <source>
        <strain evidence="11">CCUG 64793</strain>
    </source>
</reference>
<sequence length="420" mass="46024">MFSRDRWSEIIEALSSNWFRTVMTAFGVLWGIFILVILLAAGKGLENGVKQGFGGVATNTMFMWTQTVSKPYKGLPKGRRYNFKTDDVIAIKDQVPGLRFVSPRNQLGGFGGANNVVRGLKTGAFNVYGDYPEVIQQEPMDITSGRFINYSDIKDKRKVAIIGEGVRTALYEKGEEILGSYIKINGVNFMVIGSYKKKGNNGNPEEAQKQIFVPFTSFSQAFNRGDTVGWMAITAQDGTPITNLKGRIIDLMQERHTIHPEDDSAVGNFDLFQEFNKINGLFIALRAVAYFVGILVLLSGIIGISNIMLIVVKERTNEIGIRRALGASPWSIRGQILMESIFLTIISGMAGIILATLVIALINMQLSGMDTSEMMFANPSVNIGVVIVALTILIISGLLAGLIPAQNAIKVKPVDALRTE</sequence>
<dbReference type="InterPro" id="IPR003838">
    <property type="entry name" value="ABC3_permease_C"/>
</dbReference>
<protein>
    <submittedName>
        <fullName evidence="10">ABC transporter permease</fullName>
    </submittedName>
</protein>
<feature type="transmembrane region" description="Helical" evidence="7">
    <location>
        <begin position="341"/>
        <end position="362"/>
    </location>
</feature>
<dbReference type="Pfam" id="PF02687">
    <property type="entry name" value="FtsX"/>
    <property type="match status" value="1"/>
</dbReference>
<comment type="subcellular location">
    <subcellularLocation>
        <location evidence="1">Cell membrane</location>
        <topology evidence="1">Multi-pass membrane protein</topology>
    </subcellularLocation>
</comment>
<feature type="transmembrane region" description="Helical" evidence="7">
    <location>
        <begin position="21"/>
        <end position="41"/>
    </location>
</feature>
<evidence type="ECO:0000313" key="11">
    <source>
        <dbReference type="Proteomes" id="UP001597131"/>
    </source>
</evidence>
<evidence type="ECO:0000256" key="5">
    <source>
        <dbReference type="ARBA" id="ARBA00023136"/>
    </source>
</evidence>
<evidence type="ECO:0000256" key="3">
    <source>
        <dbReference type="ARBA" id="ARBA00022692"/>
    </source>
</evidence>
<keyword evidence="5 7" id="KW-0472">Membrane</keyword>
<dbReference type="PANTHER" id="PTHR30572">
    <property type="entry name" value="MEMBRANE COMPONENT OF TRANSPORTER-RELATED"/>
    <property type="match status" value="1"/>
</dbReference>
<keyword evidence="3 7" id="KW-0812">Transmembrane</keyword>
<dbReference type="EMBL" id="JBHTLI010000001">
    <property type="protein sequence ID" value="MFD1094206.1"/>
    <property type="molecule type" value="Genomic_DNA"/>
</dbReference>
<dbReference type="InterPro" id="IPR050250">
    <property type="entry name" value="Macrolide_Exporter_MacB"/>
</dbReference>
<evidence type="ECO:0000256" key="7">
    <source>
        <dbReference type="SAM" id="Phobius"/>
    </source>
</evidence>
<feature type="domain" description="ABC3 transporter permease C-terminal" evidence="8">
    <location>
        <begin position="291"/>
        <end position="412"/>
    </location>
</feature>
<dbReference type="RefSeq" id="WP_380741852.1">
    <property type="nucleotide sequence ID" value="NZ_JBHTLI010000001.1"/>
</dbReference>
<evidence type="ECO:0000256" key="6">
    <source>
        <dbReference type="ARBA" id="ARBA00038076"/>
    </source>
</evidence>
<evidence type="ECO:0000313" key="10">
    <source>
        <dbReference type="EMBL" id="MFD1094206.1"/>
    </source>
</evidence>
<dbReference type="PANTHER" id="PTHR30572:SF4">
    <property type="entry name" value="ABC TRANSPORTER PERMEASE YTRF"/>
    <property type="match status" value="1"/>
</dbReference>
<evidence type="ECO:0000259" key="9">
    <source>
        <dbReference type="Pfam" id="PF12704"/>
    </source>
</evidence>
<keyword evidence="11" id="KW-1185">Reference proteome</keyword>
<comment type="caution">
    <text evidence="10">The sequence shown here is derived from an EMBL/GenBank/DDBJ whole genome shotgun (WGS) entry which is preliminary data.</text>
</comment>
<evidence type="ECO:0000256" key="1">
    <source>
        <dbReference type="ARBA" id="ARBA00004651"/>
    </source>
</evidence>
<keyword evidence="2" id="KW-1003">Cell membrane</keyword>
<organism evidence="10 11">
    <name type="scientific">Salegentibacter chungangensis</name>
    <dbReference type="NCBI Taxonomy" id="1335724"/>
    <lineage>
        <taxon>Bacteria</taxon>
        <taxon>Pseudomonadati</taxon>
        <taxon>Bacteroidota</taxon>
        <taxon>Flavobacteriia</taxon>
        <taxon>Flavobacteriales</taxon>
        <taxon>Flavobacteriaceae</taxon>
        <taxon>Salegentibacter</taxon>
    </lineage>
</organism>
<gene>
    <name evidence="10" type="ORF">ACFQ3Q_00455</name>
</gene>
<feature type="transmembrane region" description="Helical" evidence="7">
    <location>
        <begin position="287"/>
        <end position="312"/>
    </location>
</feature>
<comment type="similarity">
    <text evidence="6">Belongs to the ABC-4 integral membrane protein family.</text>
</comment>
<dbReference type="Proteomes" id="UP001597131">
    <property type="component" value="Unassembled WGS sequence"/>
</dbReference>
<dbReference type="Pfam" id="PF12704">
    <property type="entry name" value="MacB_PCD"/>
    <property type="match status" value="1"/>
</dbReference>
<feature type="transmembrane region" description="Helical" evidence="7">
    <location>
        <begin position="382"/>
        <end position="403"/>
    </location>
</feature>
<accession>A0ABW3NPI5</accession>
<evidence type="ECO:0000259" key="8">
    <source>
        <dbReference type="Pfam" id="PF02687"/>
    </source>
</evidence>
<proteinExistence type="inferred from homology"/>
<evidence type="ECO:0000256" key="4">
    <source>
        <dbReference type="ARBA" id="ARBA00022989"/>
    </source>
</evidence>
<keyword evidence="4 7" id="KW-1133">Transmembrane helix</keyword>
<evidence type="ECO:0000256" key="2">
    <source>
        <dbReference type="ARBA" id="ARBA00022475"/>
    </source>
</evidence>